<protein>
    <recommendedName>
        <fullName evidence="1">2EXR domain-containing protein</fullName>
    </recommendedName>
</protein>
<dbReference type="EMBL" id="KK033514">
    <property type="protein sequence ID" value="EXL66017.1"/>
    <property type="molecule type" value="Genomic_DNA"/>
</dbReference>
<dbReference type="HOGENOM" id="CLU_669096_0_0_1"/>
<gene>
    <name evidence="2" type="ORF">FOPG_17787</name>
</gene>
<dbReference type="Proteomes" id="UP000030676">
    <property type="component" value="Unassembled WGS sequence"/>
</dbReference>
<accession>X0GQX0</accession>
<reference evidence="2" key="2">
    <citation type="submission" date="2014-03" db="EMBL/GenBank/DDBJ databases">
        <title>The Genome Annotation of Fusarium oxysporum PHW808.</title>
        <authorList>
            <consortium name="The Broad Institute Genomics Platform"/>
            <person name="Ma L.-J."/>
            <person name="Corby-Kistler H."/>
            <person name="Broz K."/>
            <person name="Gale L.R."/>
            <person name="Jonkers W."/>
            <person name="O'Donnell K."/>
            <person name="Ploetz R."/>
            <person name="Steinberg C."/>
            <person name="Schwartz D.C."/>
            <person name="VanEtten H."/>
            <person name="Zhou S."/>
            <person name="Young S.K."/>
            <person name="Zeng Q."/>
            <person name="Gargeya S."/>
            <person name="Fitzgerald M."/>
            <person name="Abouelleil A."/>
            <person name="Alvarado L."/>
            <person name="Chapman S.B."/>
            <person name="Gainer-Dewar J."/>
            <person name="Goldberg J."/>
            <person name="Griggs A."/>
            <person name="Gujja S."/>
            <person name="Hansen M."/>
            <person name="Howarth C."/>
            <person name="Imamovic A."/>
            <person name="Ireland A."/>
            <person name="Larimer J."/>
            <person name="McCowan C."/>
            <person name="Murphy C."/>
            <person name="Pearson M."/>
            <person name="Poon T.W."/>
            <person name="Priest M."/>
            <person name="Roberts A."/>
            <person name="Saif S."/>
            <person name="Shea T."/>
            <person name="Sykes S."/>
            <person name="Wortman J."/>
            <person name="Nusbaum C."/>
            <person name="Birren B."/>
        </authorList>
    </citation>
    <scope>NUCLEOTIDE SEQUENCE</scope>
    <source>
        <strain evidence="2">54008</strain>
    </source>
</reference>
<dbReference type="Pfam" id="PF20150">
    <property type="entry name" value="2EXR"/>
    <property type="match status" value="1"/>
</dbReference>
<evidence type="ECO:0000259" key="1">
    <source>
        <dbReference type="Pfam" id="PF20150"/>
    </source>
</evidence>
<proteinExistence type="predicted"/>
<organism evidence="2">
    <name type="scientific">Fusarium oxysporum f. sp. conglutinans race 2 54008</name>
    <dbReference type="NCBI Taxonomy" id="1089457"/>
    <lineage>
        <taxon>Eukaryota</taxon>
        <taxon>Fungi</taxon>
        <taxon>Dikarya</taxon>
        <taxon>Ascomycota</taxon>
        <taxon>Pezizomycotina</taxon>
        <taxon>Sordariomycetes</taxon>
        <taxon>Hypocreomycetidae</taxon>
        <taxon>Hypocreales</taxon>
        <taxon>Nectriaceae</taxon>
        <taxon>Fusarium</taxon>
        <taxon>Fusarium oxysporum species complex</taxon>
    </lineage>
</organism>
<evidence type="ECO:0000313" key="2">
    <source>
        <dbReference type="EMBL" id="EXL66017.1"/>
    </source>
</evidence>
<name>X0GQX0_FUSOX</name>
<dbReference type="InterPro" id="IPR045518">
    <property type="entry name" value="2EXR"/>
</dbReference>
<dbReference type="OrthoDB" id="4997173at2759"/>
<sequence length="411" mass="45106">MVFTSFKLLPYEIRAQIWRISCQNARMAVVSLEPDSLYPTSDKSPPVCRVIQQTGCSSVAMVCKEAFSEWEKTTILCSGSPCVRLSVFRTIFLLPNLAELRPMSVKRQIIRHSIASGIQHIAFFVTAEVKLMDTLSALSSIPSLKTISMLLPECRAEDLEIGSPHGVAQIARYLDVLTQDPPIDCQNARMAVVSLEPDSLYPTSDKSPPVCRVIQQTGCSSVAMVCKEAFSEWEKTTILCSGSPCVRLSVFRTIFLLPNLAELRPMSVKRQIIRHSIASGIQHIAFFVTAEVKLMDTLSALSSIPSLKTISMLLPECRAEDLEIGSPHGVAQIARYLDVLTQDPPIESVHASSNPIGLSLASDNLNSKVQAFYTGANAPQLNVVIPPCDRHCRNEGTCVVPSMGFSLFEYA</sequence>
<dbReference type="AlphaFoldDB" id="X0GQX0"/>
<feature type="domain" description="2EXR" evidence="1">
    <location>
        <begin position="3"/>
        <end position="69"/>
    </location>
</feature>
<reference evidence="2" key="1">
    <citation type="submission" date="2011-11" db="EMBL/GenBank/DDBJ databases">
        <title>The Genome Sequence of Fusarium oxysporum PHW808.</title>
        <authorList>
            <consortium name="The Broad Institute Genome Sequencing Platform"/>
            <person name="Ma L.-J."/>
            <person name="Gale L.R."/>
            <person name="Schwartz D.C."/>
            <person name="Zhou S."/>
            <person name="Corby-Kistler H."/>
            <person name="Young S.K."/>
            <person name="Zeng Q."/>
            <person name="Gargeya S."/>
            <person name="Fitzgerald M."/>
            <person name="Haas B."/>
            <person name="Abouelleil A."/>
            <person name="Alvarado L."/>
            <person name="Arachchi H.M."/>
            <person name="Berlin A."/>
            <person name="Brown A."/>
            <person name="Chapman S.B."/>
            <person name="Chen Z."/>
            <person name="Dunbar C."/>
            <person name="Freedman E."/>
            <person name="Gearin G."/>
            <person name="Goldberg J."/>
            <person name="Griggs A."/>
            <person name="Gujja S."/>
            <person name="Heiman D."/>
            <person name="Howarth C."/>
            <person name="Larson L."/>
            <person name="Lui A."/>
            <person name="MacDonald P.J.P."/>
            <person name="Montmayeur A."/>
            <person name="Murphy C."/>
            <person name="Neiman D."/>
            <person name="Pearson M."/>
            <person name="Priest M."/>
            <person name="Roberts A."/>
            <person name="Saif S."/>
            <person name="Shea T."/>
            <person name="Shenoy N."/>
            <person name="Sisk P."/>
            <person name="Stolte C."/>
            <person name="Sykes S."/>
            <person name="Wortman J."/>
            <person name="Nusbaum C."/>
            <person name="Birren B."/>
        </authorList>
    </citation>
    <scope>NUCLEOTIDE SEQUENCE [LARGE SCALE GENOMIC DNA]</scope>
    <source>
        <strain evidence="2">54008</strain>
    </source>
</reference>